<evidence type="ECO:0000256" key="3">
    <source>
        <dbReference type="ARBA" id="ARBA00022989"/>
    </source>
</evidence>
<dbReference type="Proteomes" id="UP001286456">
    <property type="component" value="Unassembled WGS sequence"/>
</dbReference>
<evidence type="ECO:0000313" key="9">
    <source>
        <dbReference type="Proteomes" id="UP001286456"/>
    </source>
</evidence>
<dbReference type="PROSITE" id="PS50850">
    <property type="entry name" value="MFS"/>
    <property type="match status" value="1"/>
</dbReference>
<feature type="transmembrane region" description="Helical" evidence="6">
    <location>
        <begin position="414"/>
        <end position="434"/>
    </location>
</feature>
<reference evidence="8" key="2">
    <citation type="submission" date="2023-06" db="EMBL/GenBank/DDBJ databases">
        <authorList>
            <consortium name="Lawrence Berkeley National Laboratory"/>
            <person name="Haridas S."/>
            <person name="Hensen N."/>
            <person name="Bonometti L."/>
            <person name="Westerberg I."/>
            <person name="Brannstrom I.O."/>
            <person name="Guillou S."/>
            <person name="Cros-Aarteil S."/>
            <person name="Calhoun S."/>
            <person name="Kuo A."/>
            <person name="Mondo S."/>
            <person name="Pangilinan J."/>
            <person name="Riley R."/>
            <person name="Labutti K."/>
            <person name="Andreopoulos B."/>
            <person name="Lipzen A."/>
            <person name="Chen C."/>
            <person name="Yanf M."/>
            <person name="Daum C."/>
            <person name="Ng V."/>
            <person name="Clum A."/>
            <person name="Steindorff A."/>
            <person name="Ohm R."/>
            <person name="Martin F."/>
            <person name="Silar P."/>
            <person name="Natvig D."/>
            <person name="Lalanne C."/>
            <person name="Gautier V."/>
            <person name="Ament-Velasquez S.L."/>
            <person name="Kruys A."/>
            <person name="Hutchinson M.I."/>
            <person name="Powell A.J."/>
            <person name="Barry K."/>
            <person name="Miller A.N."/>
            <person name="Grigoriev I.V."/>
            <person name="Debuchy R."/>
            <person name="Gladieux P."/>
            <person name="Thoren M.H."/>
            <person name="Johannesson H."/>
        </authorList>
    </citation>
    <scope>NUCLEOTIDE SEQUENCE</scope>
    <source>
        <strain evidence="8">SMH4131-1</strain>
    </source>
</reference>
<feature type="domain" description="Major facilitator superfamily (MFS) profile" evidence="7">
    <location>
        <begin position="63"/>
        <end position="484"/>
    </location>
</feature>
<evidence type="ECO:0000313" key="8">
    <source>
        <dbReference type="EMBL" id="KAK3337759.1"/>
    </source>
</evidence>
<feature type="transmembrane region" description="Helical" evidence="6">
    <location>
        <begin position="361"/>
        <end position="380"/>
    </location>
</feature>
<dbReference type="EMBL" id="JAUEPO010000001">
    <property type="protein sequence ID" value="KAK3337759.1"/>
    <property type="molecule type" value="Genomic_DNA"/>
</dbReference>
<proteinExistence type="predicted"/>
<feature type="transmembrane region" description="Helical" evidence="6">
    <location>
        <begin position="97"/>
        <end position="117"/>
    </location>
</feature>
<feature type="transmembrane region" description="Helical" evidence="6">
    <location>
        <begin position="446"/>
        <end position="465"/>
    </location>
</feature>
<keyword evidence="9" id="KW-1185">Reference proteome</keyword>
<comment type="caution">
    <text evidence="8">The sequence shown here is derived from an EMBL/GenBank/DDBJ whole genome shotgun (WGS) entry which is preliminary data.</text>
</comment>
<evidence type="ECO:0000256" key="5">
    <source>
        <dbReference type="SAM" id="MobiDB-lite"/>
    </source>
</evidence>
<evidence type="ECO:0000259" key="7">
    <source>
        <dbReference type="PROSITE" id="PS50850"/>
    </source>
</evidence>
<accession>A0AAE0MNN4</accession>
<evidence type="ECO:0000256" key="2">
    <source>
        <dbReference type="ARBA" id="ARBA00022692"/>
    </source>
</evidence>
<feature type="transmembrane region" description="Helical" evidence="6">
    <location>
        <begin position="215"/>
        <end position="237"/>
    </location>
</feature>
<name>A0AAE0MNN4_9PEZI</name>
<dbReference type="PANTHER" id="PTHR23502">
    <property type="entry name" value="MAJOR FACILITATOR SUPERFAMILY"/>
    <property type="match status" value="1"/>
</dbReference>
<dbReference type="PANTHER" id="PTHR23502:SF60">
    <property type="entry name" value="MAJOR FACILITATOR SUPERFAMILY (MFS) PROFILE DOMAIN-CONTAINING PROTEIN-RELATED"/>
    <property type="match status" value="1"/>
</dbReference>
<feature type="compositionally biased region" description="Polar residues" evidence="5">
    <location>
        <begin position="1"/>
        <end position="13"/>
    </location>
</feature>
<organism evidence="8 9">
    <name type="scientific">Cercophora scortea</name>
    <dbReference type="NCBI Taxonomy" id="314031"/>
    <lineage>
        <taxon>Eukaryota</taxon>
        <taxon>Fungi</taxon>
        <taxon>Dikarya</taxon>
        <taxon>Ascomycota</taxon>
        <taxon>Pezizomycotina</taxon>
        <taxon>Sordariomycetes</taxon>
        <taxon>Sordariomycetidae</taxon>
        <taxon>Sordariales</taxon>
        <taxon>Lasiosphaeriaceae</taxon>
        <taxon>Cercophora</taxon>
    </lineage>
</organism>
<dbReference type="GO" id="GO:0022857">
    <property type="term" value="F:transmembrane transporter activity"/>
    <property type="evidence" value="ECO:0007669"/>
    <property type="project" value="InterPro"/>
</dbReference>
<keyword evidence="4 6" id="KW-0472">Membrane</keyword>
<gene>
    <name evidence="8" type="ORF">B0T19DRAFT_448093</name>
</gene>
<feature type="transmembrane region" description="Helical" evidence="6">
    <location>
        <begin position="63"/>
        <end position="85"/>
    </location>
</feature>
<dbReference type="InterPro" id="IPR020846">
    <property type="entry name" value="MFS_dom"/>
</dbReference>
<sequence>MALTTDKLTSSPTDIEEAINETSSNSDAFTRLDQLNKEYGATWDSPSDSNDPYNWSTPRKISIAMVFSVGQLITLMAASMIAAALDDIIVDLAIDEATGQIVFSTYFLGLAFGPFVVAAFSEVHGRKVVWVYSQVWFIFWNLVSPFGHFKGLMIFARLMAGCGASVGTTLTGPVMADMFSISHRGRSMAIASFLPFLGPSLGPIIGGFMTQWVQWQWIFYIMSIFSTFPTTLGIFIIRESYTPLLLRRKSPTPSPATTKIKPLLLPSLLRPISLLLRRPIIQLLALPLALNFGLYSLILSTYATLFITRYGQPPGQASLHYLTISLGGTLAAQIGARMMDVIHARLKTRNRNNLSLPECRVPYMLPGFIFVAAGFFWYAWAAQATAYWAVVDAGVAILAYQLDEFGDHGASAGAATRCLMYVASFWFPIFAPGLYEALGYGWGNSIFGFAWVVFAWPMVPVLWVCGGRLRALGRVEGEHGVVGV</sequence>
<feature type="transmembrane region" description="Helical" evidence="6">
    <location>
        <begin position="129"/>
        <end position="148"/>
    </location>
</feature>
<dbReference type="InterPro" id="IPR036259">
    <property type="entry name" value="MFS_trans_sf"/>
</dbReference>
<evidence type="ECO:0000256" key="4">
    <source>
        <dbReference type="ARBA" id="ARBA00023136"/>
    </source>
</evidence>
<dbReference type="InterPro" id="IPR011701">
    <property type="entry name" value="MFS"/>
</dbReference>
<keyword evidence="3 6" id="KW-1133">Transmembrane helix</keyword>
<evidence type="ECO:0000256" key="6">
    <source>
        <dbReference type="SAM" id="Phobius"/>
    </source>
</evidence>
<feature type="transmembrane region" description="Helical" evidence="6">
    <location>
        <begin position="283"/>
        <end position="307"/>
    </location>
</feature>
<dbReference type="GO" id="GO:0016020">
    <property type="term" value="C:membrane"/>
    <property type="evidence" value="ECO:0007669"/>
    <property type="project" value="UniProtKB-SubCell"/>
</dbReference>
<reference evidence="8" key="1">
    <citation type="journal article" date="2023" name="Mol. Phylogenet. Evol.">
        <title>Genome-scale phylogeny and comparative genomics of the fungal order Sordariales.</title>
        <authorList>
            <person name="Hensen N."/>
            <person name="Bonometti L."/>
            <person name="Westerberg I."/>
            <person name="Brannstrom I.O."/>
            <person name="Guillou S."/>
            <person name="Cros-Aarteil S."/>
            <person name="Calhoun S."/>
            <person name="Haridas S."/>
            <person name="Kuo A."/>
            <person name="Mondo S."/>
            <person name="Pangilinan J."/>
            <person name="Riley R."/>
            <person name="LaButti K."/>
            <person name="Andreopoulos B."/>
            <person name="Lipzen A."/>
            <person name="Chen C."/>
            <person name="Yan M."/>
            <person name="Daum C."/>
            <person name="Ng V."/>
            <person name="Clum A."/>
            <person name="Steindorff A."/>
            <person name="Ohm R.A."/>
            <person name="Martin F."/>
            <person name="Silar P."/>
            <person name="Natvig D.O."/>
            <person name="Lalanne C."/>
            <person name="Gautier V."/>
            <person name="Ament-Velasquez S.L."/>
            <person name="Kruys A."/>
            <person name="Hutchinson M.I."/>
            <person name="Powell A.J."/>
            <person name="Barry K."/>
            <person name="Miller A.N."/>
            <person name="Grigoriev I.V."/>
            <person name="Debuchy R."/>
            <person name="Gladieux P."/>
            <person name="Hiltunen Thoren M."/>
            <person name="Johannesson H."/>
        </authorList>
    </citation>
    <scope>NUCLEOTIDE SEQUENCE</scope>
    <source>
        <strain evidence="8">SMH4131-1</strain>
    </source>
</reference>
<dbReference type="SUPFAM" id="SSF103473">
    <property type="entry name" value="MFS general substrate transporter"/>
    <property type="match status" value="1"/>
</dbReference>
<dbReference type="Pfam" id="PF07690">
    <property type="entry name" value="MFS_1"/>
    <property type="match status" value="1"/>
</dbReference>
<dbReference type="Gene3D" id="1.20.1250.20">
    <property type="entry name" value="MFS general substrate transporter like domains"/>
    <property type="match status" value="1"/>
</dbReference>
<feature type="transmembrane region" description="Helical" evidence="6">
    <location>
        <begin position="188"/>
        <end position="209"/>
    </location>
</feature>
<feature type="transmembrane region" description="Helical" evidence="6">
    <location>
        <begin position="319"/>
        <end position="340"/>
    </location>
</feature>
<dbReference type="AlphaFoldDB" id="A0AAE0MNN4"/>
<feature type="transmembrane region" description="Helical" evidence="6">
    <location>
        <begin position="154"/>
        <end position="176"/>
    </location>
</feature>
<evidence type="ECO:0000256" key="1">
    <source>
        <dbReference type="ARBA" id="ARBA00004141"/>
    </source>
</evidence>
<comment type="subcellular location">
    <subcellularLocation>
        <location evidence="1">Membrane</location>
        <topology evidence="1">Multi-pass membrane protein</topology>
    </subcellularLocation>
</comment>
<protein>
    <submittedName>
        <fullName evidence="8">Major facilitator superfamily domain-containing protein</fullName>
    </submittedName>
</protein>
<feature type="region of interest" description="Disordered" evidence="5">
    <location>
        <begin position="1"/>
        <end position="22"/>
    </location>
</feature>
<keyword evidence="2 6" id="KW-0812">Transmembrane</keyword>